<gene>
    <name evidence="2" type="primary">LOC121225618</name>
</gene>
<accession>A0ABM3BFT9</accession>
<dbReference type="GeneID" id="121225618"/>
<organism evidence="1 2">
    <name type="scientific">Gossypium hirsutum</name>
    <name type="common">Upland cotton</name>
    <name type="synonym">Gossypium mexicanum</name>
    <dbReference type="NCBI Taxonomy" id="3635"/>
    <lineage>
        <taxon>Eukaryota</taxon>
        <taxon>Viridiplantae</taxon>
        <taxon>Streptophyta</taxon>
        <taxon>Embryophyta</taxon>
        <taxon>Tracheophyta</taxon>
        <taxon>Spermatophyta</taxon>
        <taxon>Magnoliopsida</taxon>
        <taxon>eudicotyledons</taxon>
        <taxon>Gunneridae</taxon>
        <taxon>Pentapetalae</taxon>
        <taxon>rosids</taxon>
        <taxon>malvids</taxon>
        <taxon>Malvales</taxon>
        <taxon>Malvaceae</taxon>
        <taxon>Malvoideae</taxon>
        <taxon>Gossypium</taxon>
    </lineage>
</organism>
<sequence>MLNTDLEVDGKYPPVVEAFRQRILVADSILFASPDYCAVRFLSYHTGQLIFSWRNQQQWMNFLSCCTKTLLFNSCSSIDTHSRLEEALFFDSYLVVNFALVSQNSSFSTLYMCLNCIKVVSVFPSHLVLIFFLAKKITTNKYVLT</sequence>
<proteinExistence type="predicted"/>
<dbReference type="RefSeq" id="XP_040965934.1">
    <property type="nucleotide sequence ID" value="XM_041110000.1"/>
</dbReference>
<name>A0ABM3BFT9_GOSHI</name>
<keyword evidence="1" id="KW-1185">Reference proteome</keyword>
<evidence type="ECO:0000313" key="2">
    <source>
        <dbReference type="RefSeq" id="XP_040965934.1"/>
    </source>
</evidence>
<reference evidence="2" key="2">
    <citation type="submission" date="2025-08" db="UniProtKB">
        <authorList>
            <consortium name="RefSeq"/>
        </authorList>
    </citation>
    <scope>IDENTIFICATION</scope>
</reference>
<dbReference type="Proteomes" id="UP000818029">
    <property type="component" value="Chromosome D13"/>
</dbReference>
<reference evidence="1" key="1">
    <citation type="journal article" date="2020" name="Nat. Genet.">
        <title>Genomic diversifications of five Gossypium allopolyploid species and their impact on cotton improvement.</title>
        <authorList>
            <person name="Chen Z.J."/>
            <person name="Sreedasyam A."/>
            <person name="Ando A."/>
            <person name="Song Q."/>
            <person name="De Santiago L.M."/>
            <person name="Hulse-Kemp A.M."/>
            <person name="Ding M."/>
            <person name="Ye W."/>
            <person name="Kirkbride R.C."/>
            <person name="Jenkins J."/>
            <person name="Plott C."/>
            <person name="Lovell J."/>
            <person name="Lin Y.M."/>
            <person name="Vaughn R."/>
            <person name="Liu B."/>
            <person name="Simpson S."/>
            <person name="Scheffler B.E."/>
            <person name="Wen L."/>
            <person name="Saski C.A."/>
            <person name="Grover C.E."/>
            <person name="Hu G."/>
            <person name="Conover J.L."/>
            <person name="Carlson J.W."/>
            <person name="Shu S."/>
            <person name="Boston L.B."/>
            <person name="Williams M."/>
            <person name="Peterson D.G."/>
            <person name="McGee K."/>
            <person name="Jones D.C."/>
            <person name="Wendel J.F."/>
            <person name="Stelly D.M."/>
            <person name="Grimwood J."/>
            <person name="Schmutz J."/>
        </authorList>
    </citation>
    <scope>NUCLEOTIDE SEQUENCE [LARGE SCALE GENOMIC DNA]</scope>
    <source>
        <strain evidence="1">cv. TM-1</strain>
    </source>
</reference>
<evidence type="ECO:0000313" key="1">
    <source>
        <dbReference type="Proteomes" id="UP000818029"/>
    </source>
</evidence>
<protein>
    <submittedName>
        <fullName evidence="2">Uncharacterized protein</fullName>
    </submittedName>
</protein>